<dbReference type="RefSeq" id="WP_358347086.1">
    <property type="nucleotide sequence ID" value="NZ_JBEZFP010000001.1"/>
</dbReference>
<name>A0ABV3D8D5_9ACTN</name>
<sequence length="119" mass="13158">MSPRRQKPNQDLFARIAAGFEDEYGIDTGTMFRSPGLRVDGKVFAFLGHDGGLIVKLPEDRARLLVDEGAAVRVTMGTRSMREWVAFPAQADEAATLALWRKMARQARTYVDSLGDTAV</sequence>
<comment type="caution">
    <text evidence="1">The sequence shown here is derived from an EMBL/GenBank/DDBJ whole genome shotgun (WGS) entry which is preliminary data.</text>
</comment>
<keyword evidence="2" id="KW-1185">Reference proteome</keyword>
<proteinExistence type="predicted"/>
<gene>
    <name evidence="1" type="ORF">AB0C36_00640</name>
</gene>
<evidence type="ECO:0000313" key="2">
    <source>
        <dbReference type="Proteomes" id="UP001551482"/>
    </source>
</evidence>
<accession>A0ABV3D8D5</accession>
<evidence type="ECO:0008006" key="3">
    <source>
        <dbReference type="Google" id="ProtNLM"/>
    </source>
</evidence>
<protein>
    <recommendedName>
        <fullName evidence="3">TfoX N-terminal domain-containing protein</fullName>
    </recommendedName>
</protein>
<dbReference type="SUPFAM" id="SSF159894">
    <property type="entry name" value="YgaC/TfoX-N like"/>
    <property type="match status" value="1"/>
</dbReference>
<dbReference type="Gene3D" id="3.30.1460.30">
    <property type="entry name" value="YgaC/TfoX-N like chaperone"/>
    <property type="match status" value="1"/>
</dbReference>
<dbReference type="EMBL" id="JBEZFP010000001">
    <property type="protein sequence ID" value="MEU8131995.1"/>
    <property type="molecule type" value="Genomic_DNA"/>
</dbReference>
<evidence type="ECO:0000313" key="1">
    <source>
        <dbReference type="EMBL" id="MEU8131995.1"/>
    </source>
</evidence>
<reference evidence="1 2" key="1">
    <citation type="submission" date="2024-06" db="EMBL/GenBank/DDBJ databases">
        <title>The Natural Products Discovery Center: Release of the First 8490 Sequenced Strains for Exploring Actinobacteria Biosynthetic Diversity.</title>
        <authorList>
            <person name="Kalkreuter E."/>
            <person name="Kautsar S.A."/>
            <person name="Yang D."/>
            <person name="Bader C.D."/>
            <person name="Teijaro C.N."/>
            <person name="Fluegel L."/>
            <person name="Davis C.M."/>
            <person name="Simpson J.R."/>
            <person name="Lauterbach L."/>
            <person name="Steele A.D."/>
            <person name="Gui C."/>
            <person name="Meng S."/>
            <person name="Li G."/>
            <person name="Viehrig K."/>
            <person name="Ye F."/>
            <person name="Su P."/>
            <person name="Kiefer A.F."/>
            <person name="Nichols A."/>
            <person name="Cepeda A.J."/>
            <person name="Yan W."/>
            <person name="Fan B."/>
            <person name="Jiang Y."/>
            <person name="Adhikari A."/>
            <person name="Zheng C.-J."/>
            <person name="Schuster L."/>
            <person name="Cowan T.M."/>
            <person name="Smanski M.J."/>
            <person name="Chevrette M.G."/>
            <person name="De Carvalho L.P.S."/>
            <person name="Shen B."/>
        </authorList>
    </citation>
    <scope>NUCLEOTIDE SEQUENCE [LARGE SCALE GENOMIC DNA]</scope>
    <source>
        <strain evidence="1 2">NPDC048946</strain>
    </source>
</reference>
<organism evidence="1 2">
    <name type="scientific">Streptodolium elevatio</name>
    <dbReference type="NCBI Taxonomy" id="3157996"/>
    <lineage>
        <taxon>Bacteria</taxon>
        <taxon>Bacillati</taxon>
        <taxon>Actinomycetota</taxon>
        <taxon>Actinomycetes</taxon>
        <taxon>Kitasatosporales</taxon>
        <taxon>Streptomycetaceae</taxon>
        <taxon>Streptodolium</taxon>
    </lineage>
</organism>
<dbReference type="Proteomes" id="UP001551482">
    <property type="component" value="Unassembled WGS sequence"/>
</dbReference>